<dbReference type="Gene3D" id="3.30.9.10">
    <property type="entry name" value="D-Amino Acid Oxidase, subunit A, domain 2"/>
    <property type="match status" value="1"/>
</dbReference>
<dbReference type="InterPro" id="IPR006076">
    <property type="entry name" value="FAD-dep_OxRdtase"/>
</dbReference>
<dbReference type="Gene3D" id="3.50.50.60">
    <property type="entry name" value="FAD/NAD(P)-binding domain"/>
    <property type="match status" value="1"/>
</dbReference>
<dbReference type="InterPro" id="IPR036188">
    <property type="entry name" value="FAD/NAD-bd_sf"/>
</dbReference>
<dbReference type="AlphaFoldDB" id="A0A921YVX4"/>
<feature type="domain" description="FAD dependent oxidoreductase" evidence="1">
    <location>
        <begin position="55"/>
        <end position="431"/>
    </location>
</feature>
<evidence type="ECO:0000259" key="1">
    <source>
        <dbReference type="Pfam" id="PF01266"/>
    </source>
</evidence>
<dbReference type="EMBL" id="JH668331">
    <property type="protein sequence ID" value="KAG6446281.1"/>
    <property type="molecule type" value="Genomic_DNA"/>
</dbReference>
<dbReference type="Pfam" id="PF01266">
    <property type="entry name" value="DAO"/>
    <property type="match status" value="1"/>
</dbReference>
<proteinExistence type="predicted"/>
<dbReference type="SUPFAM" id="SSF51905">
    <property type="entry name" value="FAD/NAD(P)-binding domain"/>
    <property type="match status" value="1"/>
</dbReference>
<dbReference type="EMBL" id="JH668331">
    <property type="protein sequence ID" value="KAG6446280.1"/>
    <property type="molecule type" value="Genomic_DNA"/>
</dbReference>
<name>A0A921YVX4_MANSE</name>
<reference evidence="2" key="2">
    <citation type="submission" date="2020-12" db="EMBL/GenBank/DDBJ databases">
        <authorList>
            <person name="Kanost M."/>
        </authorList>
    </citation>
    <scope>NUCLEOTIDE SEQUENCE</scope>
</reference>
<organism evidence="2 3">
    <name type="scientific">Manduca sexta</name>
    <name type="common">Tobacco hawkmoth</name>
    <name type="synonym">Tobacco hornworm</name>
    <dbReference type="NCBI Taxonomy" id="7130"/>
    <lineage>
        <taxon>Eukaryota</taxon>
        <taxon>Metazoa</taxon>
        <taxon>Ecdysozoa</taxon>
        <taxon>Arthropoda</taxon>
        <taxon>Hexapoda</taxon>
        <taxon>Insecta</taxon>
        <taxon>Pterygota</taxon>
        <taxon>Neoptera</taxon>
        <taxon>Endopterygota</taxon>
        <taxon>Lepidoptera</taxon>
        <taxon>Glossata</taxon>
        <taxon>Ditrysia</taxon>
        <taxon>Bombycoidea</taxon>
        <taxon>Sphingidae</taxon>
        <taxon>Sphinginae</taxon>
        <taxon>Sphingini</taxon>
        <taxon>Manduca</taxon>
    </lineage>
</organism>
<dbReference type="GO" id="GO:0005739">
    <property type="term" value="C:mitochondrion"/>
    <property type="evidence" value="ECO:0007669"/>
    <property type="project" value="GOC"/>
</dbReference>
<comment type="caution">
    <text evidence="2">The sequence shown here is derived from an EMBL/GenBank/DDBJ whole genome shotgun (WGS) entry which is preliminary data.</text>
</comment>
<evidence type="ECO:0000313" key="3">
    <source>
        <dbReference type="Proteomes" id="UP000791440"/>
    </source>
</evidence>
<dbReference type="PANTHER" id="PTHR13847:SF282">
    <property type="entry name" value="LETHAL (2) 37BB"/>
    <property type="match status" value="1"/>
</dbReference>
<dbReference type="PANTHER" id="PTHR13847">
    <property type="entry name" value="SARCOSINE DEHYDROGENASE-RELATED"/>
    <property type="match status" value="1"/>
</dbReference>
<accession>A0A921YVX4</accession>
<dbReference type="OrthoDB" id="424974at2759"/>
<evidence type="ECO:0000313" key="2">
    <source>
        <dbReference type="EMBL" id="KAG6446280.1"/>
    </source>
</evidence>
<protein>
    <recommendedName>
        <fullName evidence="1">FAD dependent oxidoreductase domain-containing protein</fullName>
    </recommendedName>
</protein>
<sequence length="462" mass="52121">MNMYCRIIKQTKSLLYLRPYSTKNPFSKTWNTISQDIPYFFKLREEEIVYPEHADIVIIGGGLIGVSTAYWLNTRAGEGISVVVLEKDFSYSEMQKKFKYGTLTQHFSLPENILLSQHSAEFLRNIKQNVNNNVDIQYFPTGSLVLASEQYADKLEHNVAIQKEHGLRNELLSPNELKSKFPWLNVSDVKLGCMGVESEGIYNSWELLKGLIHKTKELGTTYVNAEVVGFEMEKQRDVLMEGIPPGSFERIIRVIYKTPNNEEHKIKFSGCILAGGAYSSDIAKLAKVGTGDGMLAIPLPIDKREHGSYIIKGKAAETGLSTPLVNDSSGFWLRRNGLDNNLLCGQLPSINPEHQNEIDIDTIKCSLQNRFSNYENCEIQQHITETYDCNVYDDSGILGPHPYHNNLYIATGFGKYGCQHAPGIGRAIAELIIDSQFTTIDLTRLGFDRLLVDEPVIEFNVY</sequence>
<dbReference type="GO" id="GO:0032981">
    <property type="term" value="P:mitochondrial respiratory chain complex I assembly"/>
    <property type="evidence" value="ECO:0007669"/>
    <property type="project" value="TreeGrafter"/>
</dbReference>
<dbReference type="Proteomes" id="UP000791440">
    <property type="component" value="Unassembled WGS sequence"/>
</dbReference>
<reference evidence="2" key="1">
    <citation type="journal article" date="2016" name="Insect Biochem. Mol. Biol.">
        <title>Multifaceted biological insights from a draft genome sequence of the tobacco hornworm moth, Manduca sexta.</title>
        <authorList>
            <person name="Kanost M.R."/>
            <person name="Arrese E.L."/>
            <person name="Cao X."/>
            <person name="Chen Y.R."/>
            <person name="Chellapilla S."/>
            <person name="Goldsmith M.R."/>
            <person name="Grosse-Wilde E."/>
            <person name="Heckel D.G."/>
            <person name="Herndon N."/>
            <person name="Jiang H."/>
            <person name="Papanicolaou A."/>
            <person name="Qu J."/>
            <person name="Soulages J.L."/>
            <person name="Vogel H."/>
            <person name="Walters J."/>
            <person name="Waterhouse R.M."/>
            <person name="Ahn S.J."/>
            <person name="Almeida F.C."/>
            <person name="An C."/>
            <person name="Aqrawi P."/>
            <person name="Bretschneider A."/>
            <person name="Bryant W.B."/>
            <person name="Bucks S."/>
            <person name="Chao H."/>
            <person name="Chevignon G."/>
            <person name="Christen J.M."/>
            <person name="Clarke D.F."/>
            <person name="Dittmer N.T."/>
            <person name="Ferguson L.C.F."/>
            <person name="Garavelou S."/>
            <person name="Gordon K.H.J."/>
            <person name="Gunaratna R.T."/>
            <person name="Han Y."/>
            <person name="Hauser F."/>
            <person name="He Y."/>
            <person name="Heidel-Fischer H."/>
            <person name="Hirsh A."/>
            <person name="Hu Y."/>
            <person name="Jiang H."/>
            <person name="Kalra D."/>
            <person name="Klinner C."/>
            <person name="Konig C."/>
            <person name="Kovar C."/>
            <person name="Kroll A.R."/>
            <person name="Kuwar S.S."/>
            <person name="Lee S.L."/>
            <person name="Lehman R."/>
            <person name="Li K."/>
            <person name="Li Z."/>
            <person name="Liang H."/>
            <person name="Lovelace S."/>
            <person name="Lu Z."/>
            <person name="Mansfield J.H."/>
            <person name="McCulloch K.J."/>
            <person name="Mathew T."/>
            <person name="Morton B."/>
            <person name="Muzny D.M."/>
            <person name="Neunemann D."/>
            <person name="Ongeri F."/>
            <person name="Pauchet Y."/>
            <person name="Pu L.L."/>
            <person name="Pyrousis I."/>
            <person name="Rao X.J."/>
            <person name="Redding A."/>
            <person name="Roesel C."/>
            <person name="Sanchez-Gracia A."/>
            <person name="Schaack S."/>
            <person name="Shukla A."/>
            <person name="Tetreau G."/>
            <person name="Wang Y."/>
            <person name="Xiong G.H."/>
            <person name="Traut W."/>
            <person name="Walsh T.K."/>
            <person name="Worley K.C."/>
            <person name="Wu D."/>
            <person name="Wu W."/>
            <person name="Wu Y.Q."/>
            <person name="Zhang X."/>
            <person name="Zou Z."/>
            <person name="Zucker H."/>
            <person name="Briscoe A.D."/>
            <person name="Burmester T."/>
            <person name="Clem R.J."/>
            <person name="Feyereisen R."/>
            <person name="Grimmelikhuijzen C.J.P."/>
            <person name="Hamodrakas S.J."/>
            <person name="Hansson B.S."/>
            <person name="Huguet E."/>
            <person name="Jermiin L.S."/>
            <person name="Lan Q."/>
            <person name="Lehman H.K."/>
            <person name="Lorenzen M."/>
            <person name="Merzendorfer H."/>
            <person name="Michalopoulos I."/>
            <person name="Morton D.B."/>
            <person name="Muthukrishnan S."/>
            <person name="Oakeshott J.G."/>
            <person name="Palmer W."/>
            <person name="Park Y."/>
            <person name="Passarelli A.L."/>
            <person name="Rozas J."/>
            <person name="Schwartz L.M."/>
            <person name="Smith W."/>
            <person name="Southgate A."/>
            <person name="Vilcinskas A."/>
            <person name="Vogt R."/>
            <person name="Wang P."/>
            <person name="Werren J."/>
            <person name="Yu X.Q."/>
            <person name="Zhou J.J."/>
            <person name="Brown S.J."/>
            <person name="Scherer S.E."/>
            <person name="Richards S."/>
            <person name="Blissard G.W."/>
        </authorList>
    </citation>
    <scope>NUCLEOTIDE SEQUENCE</scope>
</reference>
<keyword evidence="3" id="KW-1185">Reference proteome</keyword>
<gene>
    <name evidence="2" type="ORF">O3G_MSEX004377</name>
</gene>